<name>A0A9P8PD75_9ASCO</name>
<gene>
    <name evidence="2" type="ORF">OGATHE_002916</name>
</gene>
<feature type="region of interest" description="Disordered" evidence="1">
    <location>
        <begin position="1"/>
        <end position="48"/>
    </location>
</feature>
<dbReference type="SUPFAM" id="SSF56784">
    <property type="entry name" value="HAD-like"/>
    <property type="match status" value="1"/>
</dbReference>
<dbReference type="Gene3D" id="3.40.50.1000">
    <property type="entry name" value="HAD superfamily/HAD-like"/>
    <property type="match status" value="1"/>
</dbReference>
<dbReference type="InterPro" id="IPR006551">
    <property type="entry name" value="Polynucleotide_phosphatase"/>
</dbReference>
<dbReference type="Proteomes" id="UP000788993">
    <property type="component" value="Unassembled WGS sequence"/>
</dbReference>
<dbReference type="InterPro" id="IPR006549">
    <property type="entry name" value="HAD-SF_hydro_IIIA"/>
</dbReference>
<dbReference type="InterPro" id="IPR023214">
    <property type="entry name" value="HAD_sf"/>
</dbReference>
<dbReference type="PANTHER" id="PTHR12083:SF9">
    <property type="entry name" value="BIFUNCTIONAL POLYNUCLEOTIDE PHOSPHATASE_KINASE"/>
    <property type="match status" value="1"/>
</dbReference>
<feature type="compositionally biased region" description="Basic and acidic residues" evidence="1">
    <location>
        <begin position="36"/>
        <end position="46"/>
    </location>
</feature>
<dbReference type="PANTHER" id="PTHR12083">
    <property type="entry name" value="BIFUNCTIONAL POLYNUCLEOTIDE PHOSPHATASE/KINASE"/>
    <property type="match status" value="1"/>
</dbReference>
<accession>A0A9P8PD75</accession>
<proteinExistence type="predicted"/>
<dbReference type="GO" id="GO:0006281">
    <property type="term" value="P:DNA repair"/>
    <property type="evidence" value="ECO:0007669"/>
    <property type="project" value="TreeGrafter"/>
</dbReference>
<evidence type="ECO:0000313" key="3">
    <source>
        <dbReference type="Proteomes" id="UP000788993"/>
    </source>
</evidence>
<reference evidence="2" key="2">
    <citation type="submission" date="2021-01" db="EMBL/GenBank/DDBJ databases">
        <authorList>
            <person name="Schikora-Tamarit M.A."/>
        </authorList>
    </citation>
    <scope>NUCLEOTIDE SEQUENCE</scope>
    <source>
        <strain evidence="2">NCAIM Y.01608</strain>
    </source>
</reference>
<dbReference type="AlphaFoldDB" id="A0A9P8PD75"/>
<dbReference type="EMBL" id="JAEUBD010000983">
    <property type="protein sequence ID" value="KAH3670103.1"/>
    <property type="molecule type" value="Genomic_DNA"/>
</dbReference>
<dbReference type="InterPro" id="IPR036412">
    <property type="entry name" value="HAD-like_sf"/>
</dbReference>
<dbReference type="InterPro" id="IPR013954">
    <property type="entry name" value="PNK3P"/>
</dbReference>
<dbReference type="NCBIfam" id="TIGR01662">
    <property type="entry name" value="HAD-SF-IIIA"/>
    <property type="match status" value="1"/>
</dbReference>
<organism evidence="2 3">
    <name type="scientific">Ogataea polymorpha</name>
    <dbReference type="NCBI Taxonomy" id="460523"/>
    <lineage>
        <taxon>Eukaryota</taxon>
        <taxon>Fungi</taxon>
        <taxon>Dikarya</taxon>
        <taxon>Ascomycota</taxon>
        <taxon>Saccharomycotina</taxon>
        <taxon>Pichiomycetes</taxon>
        <taxon>Pichiales</taxon>
        <taxon>Pichiaceae</taxon>
        <taxon>Ogataea</taxon>
    </lineage>
</organism>
<dbReference type="Pfam" id="PF08645">
    <property type="entry name" value="PNK3P"/>
    <property type="match status" value="1"/>
</dbReference>
<dbReference type="NCBIfam" id="TIGR01664">
    <property type="entry name" value="DNA-3'-Pase"/>
    <property type="match status" value="1"/>
</dbReference>
<feature type="compositionally biased region" description="Polar residues" evidence="1">
    <location>
        <begin position="1"/>
        <end position="35"/>
    </location>
</feature>
<evidence type="ECO:0000313" key="2">
    <source>
        <dbReference type="EMBL" id="KAH3670103.1"/>
    </source>
</evidence>
<comment type="caution">
    <text evidence="2">The sequence shown here is derived from an EMBL/GenBank/DDBJ whole genome shotgun (WGS) entry which is preliminary data.</text>
</comment>
<protein>
    <submittedName>
        <fullName evidence="2">Uncharacterized protein</fullName>
    </submittedName>
</protein>
<sequence>MTENSIASILTGKPNTDSKITKSFSQKSQASSTASFKRESKRESKQGWRSHGSHCLTYALDTKLTAPVKVAAFDLDDTLITTKSGYKFGRGSFDWKFKFDVPRVFTKLQAEDYTIVIFSNQAAVVNAPDSKSLKILTTKIDDIFKHLEKPVIYYASTRKSKKDKSQHDLDLYTLFRKPNTGMFSQFLQDYQLTEEMLDRDNSFFVGDAAGRPGDFSDSDLKFAENLKLQFYSPEEYLPSMKHVTNEYG</sequence>
<keyword evidence="3" id="KW-1185">Reference proteome</keyword>
<dbReference type="GO" id="GO:0046403">
    <property type="term" value="F:polynucleotide 3'-phosphatase activity"/>
    <property type="evidence" value="ECO:0007669"/>
    <property type="project" value="TreeGrafter"/>
</dbReference>
<dbReference type="GO" id="GO:0046404">
    <property type="term" value="F:ATP-dependent polydeoxyribonucleotide 5'-hydroxyl-kinase activity"/>
    <property type="evidence" value="ECO:0007669"/>
    <property type="project" value="TreeGrafter"/>
</dbReference>
<dbReference type="GO" id="GO:0003690">
    <property type="term" value="F:double-stranded DNA binding"/>
    <property type="evidence" value="ECO:0007669"/>
    <property type="project" value="TreeGrafter"/>
</dbReference>
<reference evidence="2" key="1">
    <citation type="journal article" date="2021" name="Open Biol.">
        <title>Shared evolutionary footprints suggest mitochondrial oxidative damage underlies multiple complex I losses in fungi.</title>
        <authorList>
            <person name="Schikora-Tamarit M.A."/>
            <person name="Marcet-Houben M."/>
            <person name="Nosek J."/>
            <person name="Gabaldon T."/>
        </authorList>
    </citation>
    <scope>NUCLEOTIDE SEQUENCE</scope>
    <source>
        <strain evidence="2">NCAIM Y.01608</strain>
    </source>
</reference>
<evidence type="ECO:0000256" key="1">
    <source>
        <dbReference type="SAM" id="MobiDB-lite"/>
    </source>
</evidence>